<gene>
    <name evidence="3" type="ORF">FQA47_020308</name>
</gene>
<comment type="caution">
    <text evidence="3">The sequence shown here is derived from an EMBL/GenBank/DDBJ whole genome shotgun (WGS) entry which is preliminary data.</text>
</comment>
<evidence type="ECO:0000313" key="4">
    <source>
        <dbReference type="Proteomes" id="UP000646548"/>
    </source>
</evidence>
<feature type="region of interest" description="Disordered" evidence="2">
    <location>
        <begin position="142"/>
        <end position="344"/>
    </location>
</feature>
<keyword evidence="1" id="KW-0175">Coiled coil</keyword>
<evidence type="ECO:0000313" key="3">
    <source>
        <dbReference type="EMBL" id="KAF6717799.1"/>
    </source>
</evidence>
<dbReference type="GO" id="GO:0005654">
    <property type="term" value="C:nucleoplasm"/>
    <property type="evidence" value="ECO:0007669"/>
    <property type="project" value="TreeGrafter"/>
</dbReference>
<dbReference type="EMBL" id="WKFB01000802">
    <property type="protein sequence ID" value="KAF6717799.1"/>
    <property type="molecule type" value="Genomic_DNA"/>
</dbReference>
<feature type="compositionally biased region" description="Gly residues" evidence="2">
    <location>
        <begin position="284"/>
        <end position="296"/>
    </location>
</feature>
<proteinExistence type="predicted"/>
<name>A0A834BUS9_ORYME</name>
<feature type="compositionally biased region" description="Basic and acidic residues" evidence="2">
    <location>
        <begin position="246"/>
        <end position="255"/>
    </location>
</feature>
<dbReference type="InterPro" id="IPR031591">
    <property type="entry name" value="CCDC106"/>
</dbReference>
<sequence length="344" mass="37872">MSVWQQEPSAYSPCVEIDSSSVRTKERLCSPSWLKHEQDELRIIKWENFHSDAVQDDTPSSAASGESRRGPARRRSGPVVTCLCPAASHGEGLPPRVLLTITKLQCMLESKQERIAALERQVEDLMQDRKFLRSQIENLTSNRGAPAFTSPAFTSPAPAIEAPRPSRAPHPDKSRKREKASSGSSSGGGSSSEESESSQVSAASSDHRQEETPQGQEEEEEQRLQPEESHRRAVRHPPLQTGPLRLRQEEEHERSLPPSGNRPQHHRQHGLHCRAPPGRQRHGPPGGDVPPGGGDSGQLRPEVHAGHRQRRRTLQEDRADESQLASCCPSPGSGPGRCILTCSH</sequence>
<reference evidence="3" key="1">
    <citation type="journal article" name="BMC Genomics">
        <title>Long-read sequencing and de novo genome assembly of marine medaka (Oryzias melastigma).</title>
        <authorList>
            <person name="Liang P."/>
            <person name="Saqib H.S.A."/>
            <person name="Ni X."/>
            <person name="Shen Y."/>
        </authorList>
    </citation>
    <scope>NUCLEOTIDE SEQUENCE</scope>
    <source>
        <strain evidence="3">Bigg-433</strain>
    </source>
</reference>
<protein>
    <submittedName>
        <fullName evidence="3">Uncharacterized protein</fullName>
    </submittedName>
</protein>
<feature type="coiled-coil region" evidence="1">
    <location>
        <begin position="101"/>
        <end position="142"/>
    </location>
</feature>
<dbReference type="PANTHER" id="PTHR16477:SF5">
    <property type="entry name" value="COILED-COIL DOMAIN-CONTAINING PROTEIN 106-RELATED"/>
    <property type="match status" value="1"/>
</dbReference>
<feature type="region of interest" description="Disordered" evidence="2">
    <location>
        <begin position="54"/>
        <end position="78"/>
    </location>
</feature>
<feature type="compositionally biased region" description="Basic residues" evidence="2">
    <location>
        <begin position="263"/>
        <end position="272"/>
    </location>
</feature>
<dbReference type="AlphaFoldDB" id="A0A834BUS9"/>
<dbReference type="Pfam" id="PF15794">
    <property type="entry name" value="CCDC106"/>
    <property type="match status" value="1"/>
</dbReference>
<dbReference type="Proteomes" id="UP000646548">
    <property type="component" value="Unassembled WGS sequence"/>
</dbReference>
<dbReference type="PANTHER" id="PTHR16477">
    <property type="entry name" value="COILED-COIL DOMAIN-CONTAINING PROTEIN 106"/>
    <property type="match status" value="1"/>
</dbReference>
<evidence type="ECO:0000256" key="1">
    <source>
        <dbReference type="SAM" id="Coils"/>
    </source>
</evidence>
<evidence type="ECO:0000256" key="2">
    <source>
        <dbReference type="SAM" id="MobiDB-lite"/>
    </source>
</evidence>
<feature type="compositionally biased region" description="Basic and acidic residues" evidence="2">
    <location>
        <begin position="222"/>
        <end position="231"/>
    </location>
</feature>
<organism evidence="3 4">
    <name type="scientific">Oryzias melastigma</name>
    <name type="common">Marine medaka</name>
    <dbReference type="NCBI Taxonomy" id="30732"/>
    <lineage>
        <taxon>Eukaryota</taxon>
        <taxon>Metazoa</taxon>
        <taxon>Chordata</taxon>
        <taxon>Craniata</taxon>
        <taxon>Vertebrata</taxon>
        <taxon>Euteleostomi</taxon>
        <taxon>Actinopterygii</taxon>
        <taxon>Neopterygii</taxon>
        <taxon>Teleostei</taxon>
        <taxon>Neoteleostei</taxon>
        <taxon>Acanthomorphata</taxon>
        <taxon>Ovalentaria</taxon>
        <taxon>Atherinomorphae</taxon>
        <taxon>Beloniformes</taxon>
        <taxon>Adrianichthyidae</taxon>
        <taxon>Oryziinae</taxon>
        <taxon>Oryzias</taxon>
    </lineage>
</organism>
<accession>A0A834BUS9</accession>